<dbReference type="Proteomes" id="UP000249922">
    <property type="component" value="Chromosome"/>
</dbReference>
<accession>A0ABM6WTF7</accession>
<evidence type="ECO:0000313" key="2">
    <source>
        <dbReference type="Proteomes" id="UP000249922"/>
    </source>
</evidence>
<dbReference type="EMBL" id="CP030239">
    <property type="protein sequence ID" value="AWX93953.1"/>
    <property type="molecule type" value="Genomic_DNA"/>
</dbReference>
<sequence>MSCDLGRGTMRQKLQRTDAVAAQHQSAMITSLSGACDLFGDYLCEIPHGIRQEIDYESGKDMLHLLRALHQRQDQLATG</sequence>
<name>A0ABM6WTF7_9RHOB</name>
<organism evidence="1 2">
    <name type="scientific">Paracoccus mutanolyticus</name>
    <dbReference type="NCBI Taxonomy" id="1499308"/>
    <lineage>
        <taxon>Bacteria</taxon>
        <taxon>Pseudomonadati</taxon>
        <taxon>Pseudomonadota</taxon>
        <taxon>Alphaproteobacteria</taxon>
        <taxon>Rhodobacterales</taxon>
        <taxon>Paracoccaceae</taxon>
        <taxon>Paracoccus</taxon>
    </lineage>
</organism>
<reference evidence="1 2" key="1">
    <citation type="submission" date="2018-06" db="EMBL/GenBank/DDBJ databases">
        <title>Complete genome sequence of Paracoccus mutanolyticus strain RSP-02 isolated from cellulosic waste.</title>
        <authorList>
            <person name="Amrutha R.N."/>
            <person name="Shrivastav A."/>
            <person name="Buddana S.K."/>
            <person name="Deshpande U."/>
            <person name="Prakasham R.S."/>
        </authorList>
    </citation>
    <scope>NUCLEOTIDE SEQUENCE [LARGE SCALE GENOMIC DNA]</scope>
    <source>
        <strain evidence="1 2">RSP-02</strain>
    </source>
</reference>
<proteinExistence type="predicted"/>
<gene>
    <name evidence="1" type="ORF">DPM13_15925</name>
</gene>
<evidence type="ECO:0000313" key="1">
    <source>
        <dbReference type="EMBL" id="AWX93953.1"/>
    </source>
</evidence>
<protein>
    <submittedName>
        <fullName evidence="1">Uncharacterized protein</fullName>
    </submittedName>
</protein>
<keyword evidence="2" id="KW-1185">Reference proteome</keyword>